<keyword evidence="1" id="KW-0472">Membrane</keyword>
<gene>
    <name evidence="2" type="ORF">BACCAP_01995</name>
</gene>
<evidence type="ECO:0008006" key="4">
    <source>
        <dbReference type="Google" id="ProtNLM"/>
    </source>
</evidence>
<protein>
    <recommendedName>
        <fullName evidence="4">ECF transporter S component</fullName>
    </recommendedName>
</protein>
<keyword evidence="1" id="KW-0812">Transmembrane</keyword>
<dbReference type="Proteomes" id="UP000003639">
    <property type="component" value="Unassembled WGS sequence"/>
</dbReference>
<keyword evidence="3" id="KW-1185">Reference proteome</keyword>
<feature type="transmembrane region" description="Helical" evidence="1">
    <location>
        <begin position="198"/>
        <end position="226"/>
    </location>
</feature>
<dbReference type="EMBL" id="AAXG02000012">
    <property type="protein sequence ID" value="EDN00162.1"/>
    <property type="molecule type" value="Genomic_DNA"/>
</dbReference>
<dbReference type="STRING" id="411467.BACCAP_01995"/>
<dbReference type="AlphaFoldDB" id="A6NUW0"/>
<accession>A6NUW0</accession>
<feature type="transmembrane region" description="Helical" evidence="1">
    <location>
        <begin position="38"/>
        <end position="60"/>
    </location>
</feature>
<name>A6NUW0_9FIRM</name>
<dbReference type="GO" id="GO:0022857">
    <property type="term" value="F:transmembrane transporter activity"/>
    <property type="evidence" value="ECO:0007669"/>
    <property type="project" value="InterPro"/>
</dbReference>
<dbReference type="eggNOG" id="COG4684">
    <property type="taxonomic scope" value="Bacteria"/>
</dbReference>
<feature type="transmembrane region" description="Helical" evidence="1">
    <location>
        <begin position="151"/>
        <end position="178"/>
    </location>
</feature>
<sequence>MLRRRNRLPCIPRSGEREQEVFEMASGKKTNTSPRIRYLVQLAVLVAILLLLEFTGIGMIKTPFLEFTVMQIPVIIGAIVLGPAAGAALGGVFGLLSFWECFGKSAFGVTLMGISPVGTFLTCVPTRILMGLLCGLIFRGLIRADKSKSQLLAFGGSSLAGSLLNTVLFTGVLTAAFYHTDYIQGIAQGFADSTGLAMNPFLFVALFVGIQGVLEALISTVAGAAVSRALYKALNH</sequence>
<proteinExistence type="predicted"/>
<organism evidence="2 3">
    <name type="scientific">Pseudoflavonifractor capillosus ATCC 29799</name>
    <dbReference type="NCBI Taxonomy" id="411467"/>
    <lineage>
        <taxon>Bacteria</taxon>
        <taxon>Bacillati</taxon>
        <taxon>Bacillota</taxon>
        <taxon>Clostridia</taxon>
        <taxon>Eubacteriales</taxon>
        <taxon>Oscillospiraceae</taxon>
        <taxon>Pseudoflavonifractor</taxon>
    </lineage>
</organism>
<keyword evidence="1" id="KW-1133">Transmembrane helix</keyword>
<dbReference type="Pfam" id="PF12822">
    <property type="entry name" value="ECF_trnsprt"/>
    <property type="match status" value="1"/>
</dbReference>
<evidence type="ECO:0000313" key="3">
    <source>
        <dbReference type="Proteomes" id="UP000003639"/>
    </source>
</evidence>
<dbReference type="Gene3D" id="1.10.1760.20">
    <property type="match status" value="1"/>
</dbReference>
<feature type="transmembrane region" description="Helical" evidence="1">
    <location>
        <begin position="72"/>
        <end position="99"/>
    </location>
</feature>
<dbReference type="InterPro" id="IPR024529">
    <property type="entry name" value="ECF_trnsprt_substrate-spec"/>
</dbReference>
<feature type="transmembrane region" description="Helical" evidence="1">
    <location>
        <begin position="119"/>
        <end position="139"/>
    </location>
</feature>
<reference evidence="2 3" key="2">
    <citation type="submission" date="2007-06" db="EMBL/GenBank/DDBJ databases">
        <title>Draft genome sequence of Pseudoflavonifractor capillosus ATCC 29799.</title>
        <authorList>
            <person name="Sudarsanam P."/>
            <person name="Ley R."/>
            <person name="Guruge J."/>
            <person name="Turnbaugh P.J."/>
            <person name="Mahowald M."/>
            <person name="Liep D."/>
            <person name="Gordon J."/>
        </authorList>
    </citation>
    <scope>NUCLEOTIDE SEQUENCE [LARGE SCALE GENOMIC DNA]</scope>
    <source>
        <strain evidence="2 3">ATCC 29799</strain>
    </source>
</reference>
<reference evidence="2 3" key="1">
    <citation type="submission" date="2007-04" db="EMBL/GenBank/DDBJ databases">
        <authorList>
            <person name="Fulton L."/>
            <person name="Clifton S."/>
            <person name="Fulton B."/>
            <person name="Xu J."/>
            <person name="Minx P."/>
            <person name="Pepin K.H."/>
            <person name="Johnson M."/>
            <person name="Thiruvilangam P."/>
            <person name="Bhonagiri V."/>
            <person name="Nash W.E."/>
            <person name="Mardis E.R."/>
            <person name="Wilson R.K."/>
        </authorList>
    </citation>
    <scope>NUCLEOTIDE SEQUENCE [LARGE SCALE GENOMIC DNA]</scope>
    <source>
        <strain evidence="2 3">ATCC 29799</strain>
    </source>
</reference>
<evidence type="ECO:0000256" key="1">
    <source>
        <dbReference type="SAM" id="Phobius"/>
    </source>
</evidence>
<evidence type="ECO:0000313" key="2">
    <source>
        <dbReference type="EMBL" id="EDN00162.1"/>
    </source>
</evidence>
<comment type="caution">
    <text evidence="2">The sequence shown here is derived from an EMBL/GenBank/DDBJ whole genome shotgun (WGS) entry which is preliminary data.</text>
</comment>